<dbReference type="InterPro" id="IPR001789">
    <property type="entry name" value="Sig_transdc_resp-reg_receiver"/>
</dbReference>
<dbReference type="CDD" id="cd17532">
    <property type="entry name" value="REC_LytTR_AlgR-like"/>
    <property type="match status" value="1"/>
</dbReference>
<dbReference type="PROSITE" id="PS50930">
    <property type="entry name" value="HTH_LYTTR"/>
    <property type="match status" value="1"/>
</dbReference>
<feature type="domain" description="HTH LytTR-type" evidence="3">
    <location>
        <begin position="145"/>
        <end position="251"/>
    </location>
</feature>
<dbReference type="InterPro" id="IPR007492">
    <property type="entry name" value="LytTR_DNA-bd_dom"/>
</dbReference>
<dbReference type="Gene3D" id="3.40.50.2300">
    <property type="match status" value="1"/>
</dbReference>
<dbReference type="RefSeq" id="WP_012646143.1">
    <property type="nucleotide sequence ID" value="NC_011979.1"/>
</dbReference>
<dbReference type="Pfam" id="PF00072">
    <property type="entry name" value="Response_reg"/>
    <property type="match status" value="1"/>
</dbReference>
<dbReference type="SUPFAM" id="SSF52172">
    <property type="entry name" value="CheY-like"/>
    <property type="match status" value="1"/>
</dbReference>
<evidence type="ECO:0000313" key="5">
    <source>
        <dbReference type="Proteomes" id="UP000007721"/>
    </source>
</evidence>
<dbReference type="PANTHER" id="PTHR37299">
    <property type="entry name" value="TRANSCRIPTIONAL REGULATOR-RELATED"/>
    <property type="match status" value="1"/>
</dbReference>
<dbReference type="SMART" id="SM00850">
    <property type="entry name" value="LytTR"/>
    <property type="match status" value="1"/>
</dbReference>
<dbReference type="PANTHER" id="PTHR37299:SF1">
    <property type="entry name" value="STAGE 0 SPORULATION PROTEIN A HOMOLOG"/>
    <property type="match status" value="1"/>
</dbReference>
<feature type="modified residue" description="4-aspartylphosphate" evidence="1">
    <location>
        <position position="55"/>
    </location>
</feature>
<dbReference type="GO" id="GO:0003677">
    <property type="term" value="F:DNA binding"/>
    <property type="evidence" value="ECO:0007669"/>
    <property type="project" value="InterPro"/>
</dbReference>
<dbReference type="InterPro" id="IPR046947">
    <property type="entry name" value="LytR-like"/>
</dbReference>
<proteinExistence type="predicted"/>
<evidence type="ECO:0000259" key="3">
    <source>
        <dbReference type="PROSITE" id="PS50930"/>
    </source>
</evidence>
<dbReference type="Proteomes" id="UP000007721">
    <property type="component" value="Chromosome"/>
</dbReference>
<dbReference type="InterPro" id="IPR011006">
    <property type="entry name" value="CheY-like_superfamily"/>
</dbReference>
<dbReference type="OrthoDB" id="9808843at2"/>
<name>B9M2N5_GEODF</name>
<gene>
    <name evidence="4" type="primary">lytT</name>
    <name evidence="4" type="ordered locus">Geob_1054</name>
</gene>
<dbReference type="GO" id="GO:0000156">
    <property type="term" value="F:phosphorelay response regulator activity"/>
    <property type="evidence" value="ECO:0007669"/>
    <property type="project" value="InterPro"/>
</dbReference>
<evidence type="ECO:0000256" key="1">
    <source>
        <dbReference type="PROSITE-ProRule" id="PRU00169"/>
    </source>
</evidence>
<dbReference type="eggNOG" id="COG3279">
    <property type="taxonomic scope" value="Bacteria"/>
</dbReference>
<dbReference type="Gene3D" id="2.40.50.1020">
    <property type="entry name" value="LytTr DNA-binding domain"/>
    <property type="match status" value="1"/>
</dbReference>
<dbReference type="EMBL" id="CP001390">
    <property type="protein sequence ID" value="ACM19414.1"/>
    <property type="molecule type" value="Genomic_DNA"/>
</dbReference>
<accession>B9M2N5</accession>
<dbReference type="PROSITE" id="PS50110">
    <property type="entry name" value="RESPONSE_REGULATORY"/>
    <property type="match status" value="1"/>
</dbReference>
<evidence type="ECO:0000313" key="4">
    <source>
        <dbReference type="EMBL" id="ACM19414.1"/>
    </source>
</evidence>
<keyword evidence="5" id="KW-1185">Reference proteome</keyword>
<dbReference type="KEGG" id="geo:Geob_1054"/>
<dbReference type="HOGENOM" id="CLU_000445_14_1_7"/>
<keyword evidence="1" id="KW-0597">Phosphoprotein</keyword>
<reference evidence="4 5" key="1">
    <citation type="submission" date="2009-01" db="EMBL/GenBank/DDBJ databases">
        <title>Complete sequence of Geobacter sp. FRC-32.</title>
        <authorList>
            <consortium name="US DOE Joint Genome Institute"/>
            <person name="Lucas S."/>
            <person name="Copeland A."/>
            <person name="Lapidus A."/>
            <person name="Glavina del Rio T."/>
            <person name="Dalin E."/>
            <person name="Tice H."/>
            <person name="Bruce D."/>
            <person name="Goodwin L."/>
            <person name="Pitluck S."/>
            <person name="Saunders E."/>
            <person name="Brettin T."/>
            <person name="Detter J.C."/>
            <person name="Han C."/>
            <person name="Larimer F."/>
            <person name="Land M."/>
            <person name="Hauser L."/>
            <person name="Kyrpides N."/>
            <person name="Ovchinnikova G."/>
            <person name="Kostka J."/>
            <person name="Richardson P."/>
        </authorList>
    </citation>
    <scope>NUCLEOTIDE SEQUENCE [LARGE SCALE GENOMIC DNA]</scope>
    <source>
        <strain evidence="5">DSM 22248 / JCM 15807 / FRC-32</strain>
    </source>
</reference>
<dbReference type="SMART" id="SM00448">
    <property type="entry name" value="REC"/>
    <property type="match status" value="1"/>
</dbReference>
<evidence type="ECO:0000259" key="2">
    <source>
        <dbReference type="PROSITE" id="PS50110"/>
    </source>
</evidence>
<organism evidence="4 5">
    <name type="scientific">Geotalea daltonii (strain DSM 22248 / JCM 15807 / FRC-32)</name>
    <name type="common">Geobacter daltonii</name>
    <dbReference type="NCBI Taxonomy" id="316067"/>
    <lineage>
        <taxon>Bacteria</taxon>
        <taxon>Pseudomonadati</taxon>
        <taxon>Thermodesulfobacteriota</taxon>
        <taxon>Desulfuromonadia</taxon>
        <taxon>Geobacterales</taxon>
        <taxon>Geobacteraceae</taxon>
        <taxon>Geotalea</taxon>
    </lineage>
</organism>
<dbReference type="AlphaFoldDB" id="B9M2N5"/>
<feature type="domain" description="Response regulatory" evidence="2">
    <location>
        <begin position="4"/>
        <end position="118"/>
    </location>
</feature>
<dbReference type="Pfam" id="PF04397">
    <property type="entry name" value="LytTR"/>
    <property type="match status" value="1"/>
</dbReference>
<dbReference type="STRING" id="316067.Geob_1054"/>
<sequence length="251" mass="27786">MTIKAFIVDDETPAREELRYLLQQMEGVVVVGEAGSGSTALAGIREANPELLFLDIHMPGISGIELAQLLAELPTHPLVIFATAFENYACEAFEVEAVDYLLKPFTLERVAKAVSKAARLMGSKLAPGDVTPTAGDGHEGCTGKLPLYQGERIIPTSPERIVFAQADEGAVHVHTATDRYRSRSTLTELESKLARHGFVRVHRSFLVNTNHVLEAIPWFNGSFRLTMDDRNRTEIMVSRYHAKDLKRSLDL</sequence>
<protein>
    <submittedName>
        <fullName evidence="4">Transcriptional response regulator LytT</fullName>
    </submittedName>
</protein>